<evidence type="ECO:0000259" key="13">
    <source>
        <dbReference type="SMART" id="SM01284"/>
    </source>
</evidence>
<evidence type="ECO:0000256" key="12">
    <source>
        <dbReference type="SAM" id="MobiDB-lite"/>
    </source>
</evidence>
<dbReference type="Pfam" id="PF14784">
    <property type="entry name" value="ECSIT_C"/>
    <property type="match status" value="1"/>
</dbReference>
<dbReference type="OrthoDB" id="10064298at2759"/>
<keyword evidence="6" id="KW-0963">Cytoplasm</keyword>
<evidence type="ECO:0000256" key="8">
    <source>
        <dbReference type="ARBA" id="ARBA00022859"/>
    </source>
</evidence>
<evidence type="ECO:0000313" key="16">
    <source>
        <dbReference type="WBParaSite" id="EVEC_0000593301-mRNA-1"/>
    </source>
</evidence>
<comment type="similarity">
    <text evidence="4">Belongs to the ECSIT family.</text>
</comment>
<organism evidence="16">
    <name type="scientific">Enterobius vermicularis</name>
    <name type="common">Human pinworm</name>
    <dbReference type="NCBI Taxonomy" id="51028"/>
    <lineage>
        <taxon>Eukaryota</taxon>
        <taxon>Metazoa</taxon>
        <taxon>Ecdysozoa</taxon>
        <taxon>Nematoda</taxon>
        <taxon>Chromadorea</taxon>
        <taxon>Rhabditida</taxon>
        <taxon>Spirurina</taxon>
        <taxon>Oxyuridomorpha</taxon>
        <taxon>Oxyuroidea</taxon>
        <taxon>Oxyuridae</taxon>
        <taxon>Enterobius</taxon>
    </lineage>
</organism>
<evidence type="ECO:0000256" key="1">
    <source>
        <dbReference type="ARBA" id="ARBA00004123"/>
    </source>
</evidence>
<gene>
    <name evidence="14" type="ORF">EVEC_LOCUS5542</name>
</gene>
<evidence type="ECO:0000256" key="2">
    <source>
        <dbReference type="ARBA" id="ARBA00004173"/>
    </source>
</evidence>
<dbReference type="PANTHER" id="PTHR13113">
    <property type="entry name" value="ECSIT EVOLUTIONARILY CONSERVED SIGNALING INTERMEDIATE IN TOLL PATHWAYS"/>
    <property type="match status" value="1"/>
</dbReference>
<dbReference type="Proteomes" id="UP000274131">
    <property type="component" value="Unassembled WGS sequence"/>
</dbReference>
<keyword evidence="7" id="KW-0399">Innate immunity</keyword>
<dbReference type="AlphaFoldDB" id="A0A0N4V6P0"/>
<reference evidence="14 15" key="2">
    <citation type="submission" date="2018-10" db="EMBL/GenBank/DDBJ databases">
        <authorList>
            <consortium name="Pathogen Informatics"/>
        </authorList>
    </citation>
    <scope>NUCLEOTIDE SEQUENCE [LARGE SCALE GENOMIC DNA]</scope>
</reference>
<dbReference type="InterPro" id="IPR046448">
    <property type="entry name" value="ECSIT_N"/>
</dbReference>
<dbReference type="GO" id="GO:0005739">
    <property type="term" value="C:mitochondrion"/>
    <property type="evidence" value="ECO:0007669"/>
    <property type="project" value="UniProtKB-SubCell"/>
</dbReference>
<dbReference type="GO" id="GO:0007178">
    <property type="term" value="P:cell surface receptor protein serine/threonine kinase signaling pathway"/>
    <property type="evidence" value="ECO:0007669"/>
    <property type="project" value="TreeGrafter"/>
</dbReference>
<keyword evidence="10" id="KW-0496">Mitochondrion</keyword>
<dbReference type="SMART" id="SM01284">
    <property type="entry name" value="ECSIT_Cterm"/>
    <property type="match status" value="1"/>
</dbReference>
<dbReference type="WBParaSite" id="EVEC_0000593301-mRNA-1">
    <property type="protein sequence ID" value="EVEC_0000593301-mRNA-1"/>
    <property type="gene ID" value="EVEC_0000593301"/>
</dbReference>
<dbReference type="STRING" id="51028.A0A0N4V6P0"/>
<dbReference type="Pfam" id="PF06239">
    <property type="entry name" value="ECSIT_N"/>
    <property type="match status" value="1"/>
</dbReference>
<keyword evidence="8" id="KW-0391">Immunity</keyword>
<keyword evidence="15" id="KW-1185">Reference proteome</keyword>
<dbReference type="InterPro" id="IPR010418">
    <property type="entry name" value="ECSIT"/>
</dbReference>
<dbReference type="GO" id="GO:0005634">
    <property type="term" value="C:nucleus"/>
    <property type="evidence" value="ECO:0007669"/>
    <property type="project" value="UniProtKB-SubCell"/>
</dbReference>
<keyword evidence="9" id="KW-0809">Transit peptide</keyword>
<keyword evidence="11" id="KW-0539">Nucleus</keyword>
<evidence type="ECO:0000256" key="11">
    <source>
        <dbReference type="ARBA" id="ARBA00023242"/>
    </source>
</evidence>
<dbReference type="InterPro" id="IPR029342">
    <property type="entry name" value="ECIST_C"/>
</dbReference>
<feature type="region of interest" description="Disordered" evidence="12">
    <location>
        <begin position="320"/>
        <end position="344"/>
    </location>
</feature>
<evidence type="ECO:0000313" key="14">
    <source>
        <dbReference type="EMBL" id="VDD90791.1"/>
    </source>
</evidence>
<sequence length="344" mass="40344">MQGVLKSSPISKYGVSDIFQRQKTHHRGHVEFINSALRRLKEFGLHKDLETYKALLNVFPKGALIPRNNFQRIFLHYPLQQHCCVRVLDEMEWNGVQPDREVHDIVVNAFGDWNFATKKIKRMLYWMPKLKYSNKYIDRREIEGKKHSLVDLAFLVLKTICRDPGTQLSHVKIKDVEPDDDKGWLVSGQSPVQKYLIEGMKPKSTLYIDGPFFVYLMDYKLNYVCLTTDPDPNQIFDNFRPEEEDDDDFENWRSPWEHGVLTVREKNIHQQQDETVLGLAVFGKTDRRWAAAWINHLLESNSSIKDMRVLIRLREENRELTATPSPEVKKSGDFDREGNKHSTE</sequence>
<name>A0A0N4V6P0_ENTVE</name>
<dbReference type="EMBL" id="UXUI01008195">
    <property type="protein sequence ID" value="VDD90791.1"/>
    <property type="molecule type" value="Genomic_DNA"/>
</dbReference>
<evidence type="ECO:0000256" key="4">
    <source>
        <dbReference type="ARBA" id="ARBA00007674"/>
    </source>
</evidence>
<evidence type="ECO:0000256" key="5">
    <source>
        <dbReference type="ARBA" id="ARBA00019998"/>
    </source>
</evidence>
<feature type="domain" description="ECSIT C-terminal" evidence="13">
    <location>
        <begin position="190"/>
        <end position="314"/>
    </location>
</feature>
<evidence type="ECO:0000256" key="9">
    <source>
        <dbReference type="ARBA" id="ARBA00022946"/>
    </source>
</evidence>
<feature type="compositionally biased region" description="Basic and acidic residues" evidence="12">
    <location>
        <begin position="327"/>
        <end position="344"/>
    </location>
</feature>
<protein>
    <recommendedName>
        <fullName evidence="5">Evolutionarily conserved signaling intermediate in Toll pathway, mitochondrial</fullName>
    </recommendedName>
</protein>
<evidence type="ECO:0000256" key="7">
    <source>
        <dbReference type="ARBA" id="ARBA00022588"/>
    </source>
</evidence>
<dbReference type="PANTHER" id="PTHR13113:SF1">
    <property type="entry name" value="EVOLUTIONARILY CONSERVED SIGNALING INTERMEDIATE IN TOLL PATHWAY, MITOCHONDRIAL"/>
    <property type="match status" value="1"/>
</dbReference>
<comment type="subcellular location">
    <subcellularLocation>
        <location evidence="3">Cytoplasm</location>
    </subcellularLocation>
    <subcellularLocation>
        <location evidence="2">Mitochondrion</location>
    </subcellularLocation>
    <subcellularLocation>
        <location evidence="1">Nucleus</location>
    </subcellularLocation>
</comment>
<evidence type="ECO:0000256" key="6">
    <source>
        <dbReference type="ARBA" id="ARBA00022490"/>
    </source>
</evidence>
<accession>A0A0N4V6P0</accession>
<reference evidence="16" key="1">
    <citation type="submission" date="2017-02" db="UniProtKB">
        <authorList>
            <consortium name="WormBaseParasite"/>
        </authorList>
    </citation>
    <scope>IDENTIFICATION</scope>
</reference>
<evidence type="ECO:0000313" key="15">
    <source>
        <dbReference type="Proteomes" id="UP000274131"/>
    </source>
</evidence>
<evidence type="ECO:0000256" key="10">
    <source>
        <dbReference type="ARBA" id="ARBA00023128"/>
    </source>
</evidence>
<proteinExistence type="inferred from homology"/>
<dbReference type="GO" id="GO:0045087">
    <property type="term" value="P:innate immune response"/>
    <property type="evidence" value="ECO:0007669"/>
    <property type="project" value="UniProtKB-KW"/>
</dbReference>
<evidence type="ECO:0000256" key="3">
    <source>
        <dbReference type="ARBA" id="ARBA00004496"/>
    </source>
</evidence>